<dbReference type="RefSeq" id="WP_109358487.1">
    <property type="nucleotide sequence ID" value="NZ_QFRJ01000002.1"/>
</dbReference>
<accession>A0A2U2XEZ4</accession>
<keyword evidence="2" id="KW-1185">Reference proteome</keyword>
<evidence type="ECO:0000313" key="2">
    <source>
        <dbReference type="Proteomes" id="UP000245370"/>
    </source>
</evidence>
<reference evidence="1 2" key="1">
    <citation type="submission" date="2018-05" db="EMBL/GenBank/DDBJ databases">
        <title>Brumimicrobium oceani sp. nov., isolated from coastal sediment.</title>
        <authorList>
            <person name="Kou Y."/>
        </authorList>
    </citation>
    <scope>NUCLEOTIDE SEQUENCE [LARGE SCALE GENOMIC DNA]</scope>
    <source>
        <strain evidence="1 2">C305</strain>
    </source>
</reference>
<dbReference type="Proteomes" id="UP000245370">
    <property type="component" value="Unassembled WGS sequence"/>
</dbReference>
<dbReference type="OrthoDB" id="1466769at2"/>
<reference evidence="1 2" key="2">
    <citation type="submission" date="2018-05" db="EMBL/GenBank/DDBJ databases">
        <authorList>
            <person name="Lanie J.A."/>
            <person name="Ng W.-L."/>
            <person name="Kazmierczak K.M."/>
            <person name="Andrzejewski T.M."/>
            <person name="Davidsen T.M."/>
            <person name="Wayne K.J."/>
            <person name="Tettelin H."/>
            <person name="Glass J.I."/>
            <person name="Rusch D."/>
            <person name="Podicherti R."/>
            <person name="Tsui H.-C.T."/>
            <person name="Winkler M.E."/>
        </authorList>
    </citation>
    <scope>NUCLEOTIDE SEQUENCE [LARGE SCALE GENOMIC DNA]</scope>
    <source>
        <strain evidence="1 2">C305</strain>
    </source>
</reference>
<evidence type="ECO:0008006" key="3">
    <source>
        <dbReference type="Google" id="ProtNLM"/>
    </source>
</evidence>
<gene>
    <name evidence="1" type="ORF">DIT68_03805</name>
</gene>
<dbReference type="EMBL" id="QFRJ01000002">
    <property type="protein sequence ID" value="PWH86376.1"/>
    <property type="molecule type" value="Genomic_DNA"/>
</dbReference>
<evidence type="ECO:0000313" key="1">
    <source>
        <dbReference type="EMBL" id="PWH86376.1"/>
    </source>
</evidence>
<dbReference type="Pfam" id="PF08907">
    <property type="entry name" value="DUF1853"/>
    <property type="match status" value="1"/>
</dbReference>
<protein>
    <recommendedName>
        <fullName evidence="3">DUF1853 domain-containing protein</fullName>
    </recommendedName>
</protein>
<comment type="caution">
    <text evidence="1">The sequence shown here is derived from an EMBL/GenBank/DDBJ whole genome shotgun (WGS) entry which is preliminary data.</text>
</comment>
<organism evidence="1 2">
    <name type="scientific">Brumimicrobium oceani</name>
    <dbReference type="NCBI Taxonomy" id="2100725"/>
    <lineage>
        <taxon>Bacteria</taxon>
        <taxon>Pseudomonadati</taxon>
        <taxon>Bacteroidota</taxon>
        <taxon>Flavobacteriia</taxon>
        <taxon>Flavobacteriales</taxon>
        <taxon>Crocinitomicaceae</taxon>
        <taxon>Brumimicrobium</taxon>
    </lineage>
</organism>
<dbReference type="InterPro" id="IPR015003">
    <property type="entry name" value="DUF1853"/>
</dbReference>
<proteinExistence type="predicted"/>
<sequence length="284" mass="33137">MQSKVYLQLKNKTVRDLYWLLFSEPPLSLDYDLSPYSLFPGEILREWQESTVAYFIELDKNSSDLEQFVNRRRNRRLGFYAEALLSYFFQTFNEIELLLQNFQINIHKKTIGEIDFIIEYKGKVIHLECSVKYYMLKNLKDFNVGSSWVGPRLRDNLELKLGKIVKNQIPMGLNIEVQEKINKAIDASHLFIKGVFFAEEAIAPGRINRLVPNLFIRISDLKASNIEAIEKLSRPNWLSALAPIKKMKSPKALKIEDPLKNPILFMFNDQQARFVVPDDWGKNS</sequence>
<name>A0A2U2XEZ4_9FLAO</name>
<dbReference type="AlphaFoldDB" id="A0A2U2XEZ4"/>